<evidence type="ECO:0000259" key="4">
    <source>
        <dbReference type="PROSITE" id="PS50995"/>
    </source>
</evidence>
<dbReference type="InterPro" id="IPR039422">
    <property type="entry name" value="MarR/SlyA-like"/>
</dbReference>
<dbReference type="PROSITE" id="PS50995">
    <property type="entry name" value="HTH_MARR_2"/>
    <property type="match status" value="1"/>
</dbReference>
<keyword evidence="6" id="KW-1185">Reference proteome</keyword>
<sequence>MLEIYEMPGHLIRRLNQVTVSLFVEETSKEGFDLTPVQYAALIAINSTPGLDQASVASHIAYDRVTIGGVIDRLVQKELVRRETNPNDRRARRLYLTEGGTETLQKIRPIVWRLQEELLGALEHAEREQFVSLLRKVADHTNEKSRAPLRVDWQQ</sequence>
<dbReference type="InterPro" id="IPR036390">
    <property type="entry name" value="WH_DNA-bd_sf"/>
</dbReference>
<name>A0A4Q2S6U5_9HYPH</name>
<dbReference type="PRINTS" id="PR00598">
    <property type="entry name" value="HTHMARR"/>
</dbReference>
<dbReference type="AlphaFoldDB" id="A0A4Q2S6U5"/>
<dbReference type="PANTHER" id="PTHR33164:SF95">
    <property type="entry name" value="TRANSCRIPTIONAL REGULATOR"/>
    <property type="match status" value="1"/>
</dbReference>
<evidence type="ECO:0000313" key="6">
    <source>
        <dbReference type="Proteomes" id="UP000291088"/>
    </source>
</evidence>
<dbReference type="GO" id="GO:0006950">
    <property type="term" value="P:response to stress"/>
    <property type="evidence" value="ECO:0007669"/>
    <property type="project" value="TreeGrafter"/>
</dbReference>
<dbReference type="Gene3D" id="1.10.10.10">
    <property type="entry name" value="Winged helix-like DNA-binding domain superfamily/Winged helix DNA-binding domain"/>
    <property type="match status" value="1"/>
</dbReference>
<dbReference type="RefSeq" id="WP_129334366.1">
    <property type="nucleotide sequence ID" value="NZ_SDVB01000380.1"/>
</dbReference>
<dbReference type="Pfam" id="PF01047">
    <property type="entry name" value="MarR"/>
    <property type="match status" value="1"/>
</dbReference>
<dbReference type="SMART" id="SM00347">
    <property type="entry name" value="HTH_MARR"/>
    <property type="match status" value="1"/>
</dbReference>
<gene>
    <name evidence="5" type="ORF">EUU22_23365</name>
</gene>
<comment type="caution">
    <text evidence="5">The sequence shown here is derived from an EMBL/GenBank/DDBJ whole genome shotgun (WGS) entry which is preliminary data.</text>
</comment>
<evidence type="ECO:0000313" key="5">
    <source>
        <dbReference type="EMBL" id="RYB98030.1"/>
    </source>
</evidence>
<dbReference type="Proteomes" id="UP000291088">
    <property type="component" value="Unassembled WGS sequence"/>
</dbReference>
<dbReference type="InterPro" id="IPR023187">
    <property type="entry name" value="Tscrpt_reg_MarR-type_CS"/>
</dbReference>
<dbReference type="InterPro" id="IPR036388">
    <property type="entry name" value="WH-like_DNA-bd_sf"/>
</dbReference>
<keyword evidence="3" id="KW-0804">Transcription</keyword>
<reference evidence="5 6" key="1">
    <citation type="submission" date="2019-01" db="EMBL/GenBank/DDBJ databases">
        <authorList>
            <person name="Deng T."/>
        </authorList>
    </citation>
    <scope>NUCLEOTIDE SEQUENCE [LARGE SCALE GENOMIC DNA]</scope>
    <source>
        <strain evidence="5 6">F8825</strain>
    </source>
</reference>
<dbReference type="GO" id="GO:0003677">
    <property type="term" value="F:DNA binding"/>
    <property type="evidence" value="ECO:0007669"/>
    <property type="project" value="UniProtKB-KW"/>
</dbReference>
<keyword evidence="2" id="KW-0238">DNA-binding</keyword>
<evidence type="ECO:0000256" key="1">
    <source>
        <dbReference type="ARBA" id="ARBA00023015"/>
    </source>
</evidence>
<dbReference type="PROSITE" id="PS01117">
    <property type="entry name" value="HTH_MARR_1"/>
    <property type="match status" value="1"/>
</dbReference>
<accession>A0A4Q2S6U5</accession>
<protein>
    <submittedName>
        <fullName evidence="5">MarR family transcriptional regulator</fullName>
    </submittedName>
</protein>
<feature type="domain" description="HTH marR-type" evidence="4">
    <location>
        <begin position="8"/>
        <end position="139"/>
    </location>
</feature>
<dbReference type="PANTHER" id="PTHR33164">
    <property type="entry name" value="TRANSCRIPTIONAL REGULATOR, MARR FAMILY"/>
    <property type="match status" value="1"/>
</dbReference>
<dbReference type="OrthoDB" id="7349109at2"/>
<dbReference type="EMBL" id="SDVB01000380">
    <property type="protein sequence ID" value="RYB98030.1"/>
    <property type="molecule type" value="Genomic_DNA"/>
</dbReference>
<dbReference type="GO" id="GO:0003700">
    <property type="term" value="F:DNA-binding transcription factor activity"/>
    <property type="evidence" value="ECO:0007669"/>
    <property type="project" value="InterPro"/>
</dbReference>
<dbReference type="SUPFAM" id="SSF46785">
    <property type="entry name" value="Winged helix' DNA-binding domain"/>
    <property type="match status" value="1"/>
</dbReference>
<organism evidence="5 6">
    <name type="scientific">Ciceribacter ferrooxidans</name>
    <dbReference type="NCBI Taxonomy" id="2509717"/>
    <lineage>
        <taxon>Bacteria</taxon>
        <taxon>Pseudomonadati</taxon>
        <taxon>Pseudomonadota</taxon>
        <taxon>Alphaproteobacteria</taxon>
        <taxon>Hyphomicrobiales</taxon>
        <taxon>Rhizobiaceae</taxon>
        <taxon>Ciceribacter</taxon>
    </lineage>
</organism>
<evidence type="ECO:0000256" key="3">
    <source>
        <dbReference type="ARBA" id="ARBA00023163"/>
    </source>
</evidence>
<dbReference type="InterPro" id="IPR000835">
    <property type="entry name" value="HTH_MarR-typ"/>
</dbReference>
<proteinExistence type="predicted"/>
<evidence type="ECO:0000256" key="2">
    <source>
        <dbReference type="ARBA" id="ARBA00023125"/>
    </source>
</evidence>
<keyword evidence="1" id="KW-0805">Transcription regulation</keyword>